<evidence type="ECO:0000313" key="1">
    <source>
        <dbReference type="EMBL" id="TJY65468.1"/>
    </source>
</evidence>
<dbReference type="AlphaFoldDB" id="A0A4U0H1Y9"/>
<dbReference type="OrthoDB" id="708767at2"/>
<dbReference type="Proteomes" id="UP000309872">
    <property type="component" value="Unassembled WGS sequence"/>
</dbReference>
<accession>A0A4U0H1Y9</accession>
<proteinExistence type="predicted"/>
<comment type="caution">
    <text evidence="1">The sequence shown here is derived from an EMBL/GenBank/DDBJ whole genome shotgun (WGS) entry which is preliminary data.</text>
</comment>
<reference evidence="1 2" key="1">
    <citation type="submission" date="2019-04" db="EMBL/GenBank/DDBJ databases">
        <title>Sphingobacterium olei sp. nov., isolated from oil-contaminated soil.</title>
        <authorList>
            <person name="Liu B."/>
        </authorList>
    </citation>
    <scope>NUCLEOTIDE SEQUENCE [LARGE SCALE GENOMIC DNA]</scope>
    <source>
        <strain evidence="1 2">Y3L14</strain>
    </source>
</reference>
<protein>
    <submittedName>
        <fullName evidence="1">Uncharacterized protein</fullName>
    </submittedName>
</protein>
<dbReference type="Gene3D" id="1.10.260.40">
    <property type="entry name" value="lambda repressor-like DNA-binding domains"/>
    <property type="match status" value="1"/>
</dbReference>
<dbReference type="RefSeq" id="WP_136820597.1">
    <property type="nucleotide sequence ID" value="NZ_BMJX01000003.1"/>
</dbReference>
<dbReference type="GO" id="GO:0003677">
    <property type="term" value="F:DNA binding"/>
    <property type="evidence" value="ECO:0007669"/>
    <property type="project" value="InterPro"/>
</dbReference>
<gene>
    <name evidence="1" type="ORF">FAZ19_10010</name>
</gene>
<organism evidence="1 2">
    <name type="scientific">Sphingobacterium alkalisoli</name>
    <dbReference type="NCBI Taxonomy" id="1874115"/>
    <lineage>
        <taxon>Bacteria</taxon>
        <taxon>Pseudomonadati</taxon>
        <taxon>Bacteroidota</taxon>
        <taxon>Sphingobacteriia</taxon>
        <taxon>Sphingobacteriales</taxon>
        <taxon>Sphingobacteriaceae</taxon>
        <taxon>Sphingobacterium</taxon>
    </lineage>
</organism>
<dbReference type="SUPFAM" id="SSF47413">
    <property type="entry name" value="lambda repressor-like DNA-binding domains"/>
    <property type="match status" value="1"/>
</dbReference>
<sequence length="159" mass="17735">MKRILLSAIYSINQVKIRRLIKSISAEDLSLAIGKSTEYVSNVETITNKNQYPHDVLVAIAEILGGPVRDYYPPDEELLENDGSRFVKEIISLSNIHDCALIINGMIDEGCFVDGKSATDTSIYLHEYGKPNASVIDQALRSAQKSNKLILREGKYFSK</sequence>
<dbReference type="InterPro" id="IPR010982">
    <property type="entry name" value="Lambda_DNA-bd_dom_sf"/>
</dbReference>
<dbReference type="EMBL" id="SUKA01000003">
    <property type="protein sequence ID" value="TJY65468.1"/>
    <property type="molecule type" value="Genomic_DNA"/>
</dbReference>
<keyword evidence="2" id="KW-1185">Reference proteome</keyword>
<name>A0A4U0H1Y9_9SPHI</name>
<evidence type="ECO:0000313" key="2">
    <source>
        <dbReference type="Proteomes" id="UP000309872"/>
    </source>
</evidence>